<sequence>MVKSLTGCFASFMILVLILNRTCSCHKILFIYCGHIITAENVDTEKAKASSEIAGYCFVKHALLVEVRHPFYLAYYYTDSEFH</sequence>
<evidence type="ECO:0000313" key="2">
    <source>
        <dbReference type="EMBL" id="VFU56311.1"/>
    </source>
</evidence>
<feature type="chain" id="PRO_5026906549" description="Secreted protein" evidence="1">
    <location>
        <begin position="26"/>
        <end position="83"/>
    </location>
</feature>
<accession>A0A6N2MPS0</accession>
<evidence type="ECO:0008006" key="3">
    <source>
        <dbReference type="Google" id="ProtNLM"/>
    </source>
</evidence>
<gene>
    <name evidence="2" type="ORF">SVIM_LOCUS403543</name>
</gene>
<keyword evidence="1" id="KW-0732">Signal</keyword>
<name>A0A6N2MPS0_SALVM</name>
<organism evidence="2">
    <name type="scientific">Salix viminalis</name>
    <name type="common">Common osier</name>
    <name type="synonym">Basket willow</name>
    <dbReference type="NCBI Taxonomy" id="40686"/>
    <lineage>
        <taxon>Eukaryota</taxon>
        <taxon>Viridiplantae</taxon>
        <taxon>Streptophyta</taxon>
        <taxon>Embryophyta</taxon>
        <taxon>Tracheophyta</taxon>
        <taxon>Spermatophyta</taxon>
        <taxon>Magnoliopsida</taxon>
        <taxon>eudicotyledons</taxon>
        <taxon>Gunneridae</taxon>
        <taxon>Pentapetalae</taxon>
        <taxon>rosids</taxon>
        <taxon>fabids</taxon>
        <taxon>Malpighiales</taxon>
        <taxon>Salicaceae</taxon>
        <taxon>Saliceae</taxon>
        <taxon>Salix</taxon>
    </lineage>
</organism>
<dbReference type="AlphaFoldDB" id="A0A6N2MPS0"/>
<dbReference type="EMBL" id="CAADRP010001918">
    <property type="protein sequence ID" value="VFU56311.1"/>
    <property type="molecule type" value="Genomic_DNA"/>
</dbReference>
<feature type="signal peptide" evidence="1">
    <location>
        <begin position="1"/>
        <end position="25"/>
    </location>
</feature>
<proteinExistence type="predicted"/>
<reference evidence="2" key="1">
    <citation type="submission" date="2019-03" db="EMBL/GenBank/DDBJ databases">
        <authorList>
            <person name="Mank J."/>
            <person name="Almeida P."/>
        </authorList>
    </citation>
    <scope>NUCLEOTIDE SEQUENCE</scope>
    <source>
        <strain evidence="2">78183</strain>
    </source>
</reference>
<evidence type="ECO:0000256" key="1">
    <source>
        <dbReference type="SAM" id="SignalP"/>
    </source>
</evidence>
<protein>
    <recommendedName>
        <fullName evidence="3">Secreted protein</fullName>
    </recommendedName>
</protein>